<gene>
    <name evidence="2" type="ORF">ACFSDB_02125</name>
</gene>
<sequence length="390" mass="42647">MADVEYIKGIRRALHQNPELGGEEWETSKRIQQELEGAGIPFKTGFAKTGVLGIIEGGKKGGTVALRADIDALPISEKADVDFKSKVDGKMHACGHDAHTSMLLGTAFRLQEMKDELPGRVLLVFQPNEESTPIGGARPMMEDGVFSEYKPDVIFGQHVWPDLPVGQIGVRDKEMMAASDRLSFTIKGEGGHASMPHQGKDAIVIAAEFISSLQSIVSRNTNPLDSAVITIGTISGGYRYNVIADHVELNGTVRTYSKKAKETVKRRIANLVKGFEVAYEVTIDFDYIEGYDATVNTPEWSELVRSSAAGLLGEKALPDVSPSMAGEDFSRFLTEIPGAFYWLGCAKEGEESPKPLHDPEFFFNEDALEIGIDAMVDVTVNALRKLQVRQ</sequence>
<evidence type="ECO:0000313" key="3">
    <source>
        <dbReference type="Proteomes" id="UP001597273"/>
    </source>
</evidence>
<feature type="domain" description="Peptidase M20 dimerisation" evidence="1">
    <location>
        <begin position="184"/>
        <end position="273"/>
    </location>
</feature>
<dbReference type="InterPro" id="IPR017439">
    <property type="entry name" value="Amidohydrolase"/>
</dbReference>
<evidence type="ECO:0000259" key="1">
    <source>
        <dbReference type="Pfam" id="PF07687"/>
    </source>
</evidence>
<dbReference type="InterPro" id="IPR011650">
    <property type="entry name" value="Peptidase_M20_dimer"/>
</dbReference>
<reference evidence="3" key="1">
    <citation type="journal article" date="2019" name="Int. J. Syst. Evol. Microbiol.">
        <title>The Global Catalogue of Microorganisms (GCM) 10K type strain sequencing project: providing services to taxonomists for standard genome sequencing and annotation.</title>
        <authorList>
            <consortium name="The Broad Institute Genomics Platform"/>
            <consortium name="The Broad Institute Genome Sequencing Center for Infectious Disease"/>
            <person name="Wu L."/>
            <person name="Ma J."/>
        </authorList>
    </citation>
    <scope>NUCLEOTIDE SEQUENCE [LARGE SCALE GENOMIC DNA]</scope>
    <source>
        <strain evidence="3">CGMCC 1.15475</strain>
    </source>
</reference>
<dbReference type="Proteomes" id="UP001597273">
    <property type="component" value="Unassembled WGS sequence"/>
</dbReference>
<evidence type="ECO:0000313" key="2">
    <source>
        <dbReference type="EMBL" id="MFD1861703.1"/>
    </source>
</evidence>
<comment type="caution">
    <text evidence="2">The sequence shown here is derived from an EMBL/GenBank/DDBJ whole genome shotgun (WGS) entry which is preliminary data.</text>
</comment>
<dbReference type="Pfam" id="PF01546">
    <property type="entry name" value="Peptidase_M20"/>
    <property type="match status" value="1"/>
</dbReference>
<organism evidence="2 3">
    <name type="scientific">Planococcus chinensis</name>
    <dbReference type="NCBI Taxonomy" id="272917"/>
    <lineage>
        <taxon>Bacteria</taxon>
        <taxon>Bacillati</taxon>
        <taxon>Bacillota</taxon>
        <taxon>Bacilli</taxon>
        <taxon>Bacillales</taxon>
        <taxon>Caryophanaceae</taxon>
        <taxon>Planococcus</taxon>
    </lineage>
</organism>
<name>A0ABW4QDX9_9BACL</name>
<dbReference type="InterPro" id="IPR036264">
    <property type="entry name" value="Bact_exopeptidase_dim_dom"/>
</dbReference>
<dbReference type="InterPro" id="IPR002933">
    <property type="entry name" value="Peptidase_M20"/>
</dbReference>
<dbReference type="SUPFAM" id="SSF53187">
    <property type="entry name" value="Zn-dependent exopeptidases"/>
    <property type="match status" value="1"/>
</dbReference>
<dbReference type="PANTHER" id="PTHR11014:SF63">
    <property type="entry name" value="METALLOPEPTIDASE, PUTATIVE (AFU_ORTHOLOGUE AFUA_6G09600)-RELATED"/>
    <property type="match status" value="1"/>
</dbReference>
<dbReference type="CDD" id="cd03886">
    <property type="entry name" value="M20_Acy1"/>
    <property type="match status" value="1"/>
</dbReference>
<dbReference type="EMBL" id="JBHUFW010000002">
    <property type="protein sequence ID" value="MFD1861703.1"/>
    <property type="molecule type" value="Genomic_DNA"/>
</dbReference>
<protein>
    <submittedName>
        <fullName evidence="2">M20 family metallopeptidase</fullName>
    </submittedName>
</protein>
<dbReference type="RefSeq" id="WP_204891280.1">
    <property type="nucleotide sequence ID" value="NZ_JBHUFW010000002.1"/>
</dbReference>
<dbReference type="SUPFAM" id="SSF55031">
    <property type="entry name" value="Bacterial exopeptidase dimerisation domain"/>
    <property type="match status" value="1"/>
</dbReference>
<proteinExistence type="predicted"/>
<accession>A0ABW4QDX9</accession>
<dbReference type="PIRSF" id="PIRSF005962">
    <property type="entry name" value="Pept_M20D_amidohydro"/>
    <property type="match status" value="1"/>
</dbReference>
<dbReference type="Gene3D" id="3.40.630.10">
    <property type="entry name" value="Zn peptidases"/>
    <property type="match status" value="1"/>
</dbReference>
<keyword evidence="3" id="KW-1185">Reference proteome</keyword>
<dbReference type="Pfam" id="PF07687">
    <property type="entry name" value="M20_dimer"/>
    <property type="match status" value="1"/>
</dbReference>
<dbReference type="Gene3D" id="3.30.70.360">
    <property type="match status" value="1"/>
</dbReference>
<dbReference type="PANTHER" id="PTHR11014">
    <property type="entry name" value="PEPTIDASE M20 FAMILY MEMBER"/>
    <property type="match status" value="1"/>
</dbReference>
<dbReference type="NCBIfam" id="TIGR01891">
    <property type="entry name" value="amidohydrolases"/>
    <property type="match status" value="1"/>
</dbReference>